<dbReference type="AlphaFoldDB" id="A0A0M1N2P3"/>
<name>A0A0M1N2P3_9BACL</name>
<keyword evidence="1" id="KW-1133">Transmembrane helix</keyword>
<evidence type="ECO:0000313" key="2">
    <source>
        <dbReference type="EMBL" id="KOR76249.1"/>
    </source>
</evidence>
<organism evidence="2 3">
    <name type="scientific">Paenibacillus solani</name>
    <dbReference type="NCBI Taxonomy" id="1705565"/>
    <lineage>
        <taxon>Bacteria</taxon>
        <taxon>Bacillati</taxon>
        <taxon>Bacillota</taxon>
        <taxon>Bacilli</taxon>
        <taxon>Bacillales</taxon>
        <taxon>Paenibacillaceae</taxon>
        <taxon>Paenibacillus</taxon>
    </lineage>
</organism>
<feature type="transmembrane region" description="Helical" evidence="1">
    <location>
        <begin position="12"/>
        <end position="35"/>
    </location>
</feature>
<dbReference type="InterPro" id="IPR032820">
    <property type="entry name" value="ATPase_put"/>
</dbReference>
<dbReference type="Proteomes" id="UP000036932">
    <property type="component" value="Unassembled WGS sequence"/>
</dbReference>
<keyword evidence="3" id="KW-1185">Reference proteome</keyword>
<accession>A0A0M1N2P3</accession>
<comment type="caution">
    <text evidence="2">The sequence shown here is derived from an EMBL/GenBank/DDBJ whole genome shotgun (WGS) entry which is preliminary data.</text>
</comment>
<reference evidence="3" key="1">
    <citation type="submission" date="2015-08" db="EMBL/GenBank/DDBJ databases">
        <title>Genome sequencing project for genomic taxonomy and phylogenomics of Bacillus-like bacteria.</title>
        <authorList>
            <person name="Liu B."/>
            <person name="Wang J."/>
            <person name="Zhu Y."/>
            <person name="Liu G."/>
            <person name="Chen Q."/>
            <person name="Chen Z."/>
            <person name="Lan J."/>
            <person name="Che J."/>
            <person name="Ge C."/>
            <person name="Shi H."/>
            <person name="Pan Z."/>
            <person name="Liu X."/>
        </authorList>
    </citation>
    <scope>NUCLEOTIDE SEQUENCE [LARGE SCALE GENOMIC DNA]</scope>
    <source>
        <strain evidence="3">FJAT-22460</strain>
    </source>
</reference>
<dbReference type="OrthoDB" id="2624769at2"/>
<dbReference type="RefSeq" id="WP_053491144.1">
    <property type="nucleotide sequence ID" value="NZ_LIUT01000008.1"/>
</dbReference>
<evidence type="ECO:0000256" key="1">
    <source>
        <dbReference type="SAM" id="Phobius"/>
    </source>
</evidence>
<gene>
    <name evidence="2" type="ORF">AM231_26880</name>
</gene>
<dbReference type="PATRIC" id="fig|1705565.3.peg.1597"/>
<sequence length="77" mass="8399">MKNPKSQDSPWLIALYISGGGGLLAVYIVTGFFAGRWLAEWLDGPRYWLAIGTVLGLFTGILNIALLIKKFLGAQSE</sequence>
<proteinExistence type="predicted"/>
<dbReference type="Pfam" id="PF09527">
    <property type="entry name" value="ATPase_gene1"/>
    <property type="match status" value="1"/>
</dbReference>
<evidence type="ECO:0000313" key="3">
    <source>
        <dbReference type="Proteomes" id="UP000036932"/>
    </source>
</evidence>
<feature type="transmembrane region" description="Helical" evidence="1">
    <location>
        <begin position="47"/>
        <end position="68"/>
    </location>
</feature>
<protein>
    <submittedName>
        <fullName evidence="2">ATPase F0F1</fullName>
    </submittedName>
</protein>
<keyword evidence="1" id="KW-0472">Membrane</keyword>
<keyword evidence="1" id="KW-0812">Transmembrane</keyword>
<dbReference type="EMBL" id="LIUT01000008">
    <property type="protein sequence ID" value="KOR76249.1"/>
    <property type="molecule type" value="Genomic_DNA"/>
</dbReference>